<feature type="transmembrane region" description="Helical" evidence="2">
    <location>
        <begin position="604"/>
        <end position="627"/>
    </location>
</feature>
<keyword evidence="2" id="KW-1133">Transmembrane helix</keyword>
<evidence type="ECO:0000313" key="3">
    <source>
        <dbReference type="EMBL" id="SKB94399.1"/>
    </source>
</evidence>
<keyword evidence="4" id="KW-1185">Reference proteome</keyword>
<keyword evidence="1" id="KW-0175">Coiled coil</keyword>
<dbReference type="Proteomes" id="UP000190669">
    <property type="component" value="Unassembled WGS sequence"/>
</dbReference>
<keyword evidence="2" id="KW-0472">Membrane</keyword>
<protein>
    <recommendedName>
        <fullName evidence="5">G domain-containing protein</fullName>
    </recommendedName>
</protein>
<dbReference type="RefSeq" id="WP_079466120.1">
    <property type="nucleotide sequence ID" value="NZ_CP033935.1"/>
</dbReference>
<proteinExistence type="predicted"/>
<organism evidence="3 4">
    <name type="scientific">Chryseobacterium balustinum</name>
    <dbReference type="NCBI Taxonomy" id="246"/>
    <lineage>
        <taxon>Bacteria</taxon>
        <taxon>Pseudomonadati</taxon>
        <taxon>Bacteroidota</taxon>
        <taxon>Flavobacteriia</taxon>
        <taxon>Flavobacteriales</taxon>
        <taxon>Weeksellaceae</taxon>
        <taxon>Chryseobacterium group</taxon>
        <taxon>Chryseobacterium</taxon>
    </lineage>
</organism>
<dbReference type="SUPFAM" id="SSF52540">
    <property type="entry name" value="P-loop containing nucleoside triphosphate hydrolases"/>
    <property type="match status" value="1"/>
</dbReference>
<gene>
    <name evidence="3" type="ORF">SAMN05421800_11590</name>
</gene>
<feature type="coiled-coil region" evidence="1">
    <location>
        <begin position="33"/>
        <end position="121"/>
    </location>
</feature>
<sequence length="707" mass="82256">MEESKNIYKTILSKILEINSEISLPENVNKDIAENLHNSSNQIKEILKNLESEINNLENLSEWEHYTISFIGETNAGKSTIIEALRIQYEEEEKKNAYTKNQELLFEEKNLLQRLQDEEELFNIDKISIDKNKTCELNITLQKADEAKKSLWFKVRNFLQKDYQPNKDKILNLKRDIEYNFGRNFNDLPWVTKDRNRLKTIKHQIIYDGEIIGTGKLDYTQISKTFFIKIKDELVKIIDVPGIEGDESKYEEEIKNAVSKSHCVFYITTSTKKLESGTLSKVKKYIKDQADVFAVVNMRLNSFKEEYFNLSFEEIYKNKLEAVESIWQQLKEELNDNFIKVVPINGHWGFLSLSKYLEKEGEKQKLSSDKLKLMKVFQDENTIYAKSNFKSFEKMIFETVNQKEEKIRKINIQKVNTLLGNIINNLQFNLDTFLRPDYLDNIKEQADNSKREVHSTYNDYLRELENIRKRILNDFKRDSFKAIDSFIQQNDINENIYNIGIKRILTEQCNLLQENIESGFKESVEKVNKQIHKSLSIFLDRLDTLNNMNNASFYDLNINVEFSFLKNDFLKLTESLFSIGGLAWTGAELGALIGTVSFPGVGTVSGAIIGAVVGGIIGALSAVFKFFQSTEKKKSKILMNINEQLEEQSKDIDKQLKTEFDGVSKLIKKDFIDSSLNLINNLFEMYQIRRDKISKTITELETTKIKD</sequence>
<comment type="caution">
    <text evidence="3">The sequence shown here is derived from an EMBL/GenBank/DDBJ whole genome shotgun (WGS) entry which is preliminary data.</text>
</comment>
<evidence type="ECO:0000313" key="4">
    <source>
        <dbReference type="Proteomes" id="UP000190669"/>
    </source>
</evidence>
<evidence type="ECO:0000256" key="1">
    <source>
        <dbReference type="SAM" id="Coils"/>
    </source>
</evidence>
<dbReference type="Gene3D" id="3.40.50.300">
    <property type="entry name" value="P-loop containing nucleotide triphosphate hydrolases"/>
    <property type="match status" value="1"/>
</dbReference>
<name>A0ABY1LBJ1_9FLAO</name>
<accession>A0ABY1LBJ1</accession>
<dbReference type="EMBL" id="FUZE01000015">
    <property type="protein sequence ID" value="SKB94399.1"/>
    <property type="molecule type" value="Genomic_DNA"/>
</dbReference>
<keyword evidence="2" id="KW-0812">Transmembrane</keyword>
<evidence type="ECO:0000256" key="2">
    <source>
        <dbReference type="SAM" id="Phobius"/>
    </source>
</evidence>
<reference evidence="3 4" key="1">
    <citation type="submission" date="2017-02" db="EMBL/GenBank/DDBJ databases">
        <authorList>
            <person name="Varghese N."/>
            <person name="Submissions S."/>
        </authorList>
    </citation>
    <scope>NUCLEOTIDE SEQUENCE [LARGE SCALE GENOMIC DNA]</scope>
    <source>
        <strain evidence="3 4">DSM 16775</strain>
    </source>
</reference>
<dbReference type="InterPro" id="IPR027417">
    <property type="entry name" value="P-loop_NTPase"/>
</dbReference>
<evidence type="ECO:0008006" key="5">
    <source>
        <dbReference type="Google" id="ProtNLM"/>
    </source>
</evidence>